<gene>
    <name evidence="9" type="ORF">KHLLAP_LOCUS9330</name>
</gene>
<evidence type="ECO:0000256" key="3">
    <source>
        <dbReference type="ARBA" id="ARBA00022723"/>
    </source>
</evidence>
<proteinExistence type="predicted"/>
<evidence type="ECO:0000259" key="8">
    <source>
        <dbReference type="Pfam" id="PF20173"/>
    </source>
</evidence>
<evidence type="ECO:0000256" key="6">
    <source>
        <dbReference type="ARBA" id="ARBA00022859"/>
    </source>
</evidence>
<dbReference type="InterPro" id="IPR046439">
    <property type="entry name" value="ZF_RZ_dom"/>
</dbReference>
<dbReference type="Pfam" id="PF20173">
    <property type="entry name" value="ZnF_RZ-type"/>
    <property type="match status" value="1"/>
</dbReference>
<keyword evidence="10" id="KW-1185">Reference proteome</keyword>
<evidence type="ECO:0000313" key="10">
    <source>
        <dbReference type="Proteomes" id="UP001295740"/>
    </source>
</evidence>
<dbReference type="EMBL" id="CAUWAG010000012">
    <property type="protein sequence ID" value="CAJ2508862.1"/>
    <property type="molecule type" value="Genomic_DNA"/>
</dbReference>
<dbReference type="GO" id="GO:0005737">
    <property type="term" value="C:cytoplasm"/>
    <property type="evidence" value="ECO:0007669"/>
    <property type="project" value="UniProtKB-SubCell"/>
</dbReference>
<sequence length="279" mass="31621">MAIHHWVGYNRYSPLVELYHAFARRVGNVSLEEMNFQRVLDATKRDPRYAEGAVHDPDTSNVRTRGLIGAGSILLRCYVMMLTDFMQLRQKAAHHMTNITLDLSSALEDCVKLIRLAEENKYIRERVEGHIFYVQLVALTRLAHPFSEETPANGSNTTDQLVEQAREHVFLAESLVDYYPTAKHLREDLKLSQGMLQTPPVHDPNKAHERRRAWIATEAMTYGKDTWYTCKNGHPFTAAGRGASDPTSKATTECPECRIPIGGGCDENSENDESEEDLM</sequence>
<dbReference type="Proteomes" id="UP001295740">
    <property type="component" value="Unassembled WGS sequence"/>
</dbReference>
<keyword evidence="4" id="KW-0863">Zinc-finger</keyword>
<protein>
    <submittedName>
        <fullName evidence="9">Uu.00g138880.m01.CDS01</fullName>
    </submittedName>
</protein>
<feature type="region of interest" description="Disordered" evidence="7">
    <location>
        <begin position="258"/>
        <end position="279"/>
    </location>
</feature>
<keyword evidence="5" id="KW-0862">Zinc</keyword>
<organism evidence="9 10">
    <name type="scientific">Anthostomella pinea</name>
    <dbReference type="NCBI Taxonomy" id="933095"/>
    <lineage>
        <taxon>Eukaryota</taxon>
        <taxon>Fungi</taxon>
        <taxon>Dikarya</taxon>
        <taxon>Ascomycota</taxon>
        <taxon>Pezizomycotina</taxon>
        <taxon>Sordariomycetes</taxon>
        <taxon>Xylariomycetidae</taxon>
        <taxon>Xylariales</taxon>
        <taxon>Xylariaceae</taxon>
        <taxon>Anthostomella</taxon>
    </lineage>
</organism>
<name>A0AAI8VQZ8_9PEZI</name>
<keyword evidence="6" id="KW-0391">Immunity</keyword>
<keyword evidence="2" id="KW-0963">Cytoplasm</keyword>
<evidence type="ECO:0000256" key="7">
    <source>
        <dbReference type="SAM" id="MobiDB-lite"/>
    </source>
</evidence>
<evidence type="ECO:0000256" key="5">
    <source>
        <dbReference type="ARBA" id="ARBA00022833"/>
    </source>
</evidence>
<comment type="subcellular location">
    <subcellularLocation>
        <location evidence="1">Cytoplasm</location>
    </subcellularLocation>
</comment>
<dbReference type="AlphaFoldDB" id="A0AAI8VQZ8"/>
<keyword evidence="3" id="KW-0479">Metal-binding</keyword>
<evidence type="ECO:0000313" key="9">
    <source>
        <dbReference type="EMBL" id="CAJ2508862.1"/>
    </source>
</evidence>
<accession>A0AAI8VQZ8</accession>
<comment type="caution">
    <text evidence="9">The sequence shown here is derived from an EMBL/GenBank/DDBJ whole genome shotgun (WGS) entry which is preliminary data.</text>
</comment>
<feature type="compositionally biased region" description="Acidic residues" evidence="7">
    <location>
        <begin position="267"/>
        <end position="279"/>
    </location>
</feature>
<evidence type="ECO:0000256" key="4">
    <source>
        <dbReference type="ARBA" id="ARBA00022771"/>
    </source>
</evidence>
<feature type="domain" description="RZ-type" evidence="8">
    <location>
        <begin position="223"/>
        <end position="264"/>
    </location>
</feature>
<reference evidence="9" key="1">
    <citation type="submission" date="2023-10" db="EMBL/GenBank/DDBJ databases">
        <authorList>
            <person name="Hackl T."/>
        </authorList>
    </citation>
    <scope>NUCLEOTIDE SEQUENCE</scope>
</reference>
<dbReference type="GO" id="GO:0008270">
    <property type="term" value="F:zinc ion binding"/>
    <property type="evidence" value="ECO:0007669"/>
    <property type="project" value="UniProtKB-KW"/>
</dbReference>
<evidence type="ECO:0000256" key="1">
    <source>
        <dbReference type="ARBA" id="ARBA00004496"/>
    </source>
</evidence>
<evidence type="ECO:0000256" key="2">
    <source>
        <dbReference type="ARBA" id="ARBA00022490"/>
    </source>
</evidence>
<dbReference type="GO" id="GO:0002376">
    <property type="term" value="P:immune system process"/>
    <property type="evidence" value="ECO:0007669"/>
    <property type="project" value="UniProtKB-KW"/>
</dbReference>